<dbReference type="InParanoid" id="A0A4S2MHF6"/>
<dbReference type="GO" id="GO:0030170">
    <property type="term" value="F:pyridoxal phosphate binding"/>
    <property type="evidence" value="ECO:0007669"/>
    <property type="project" value="InterPro"/>
</dbReference>
<feature type="domain" description="Aminotransferase class I/classII large" evidence="2">
    <location>
        <begin position="73"/>
        <end position="419"/>
    </location>
</feature>
<dbReference type="InterPro" id="IPR015424">
    <property type="entry name" value="PyrdxlP-dep_Trfase"/>
</dbReference>
<dbReference type="STRING" id="341454.A0A4S2MHF6"/>
<dbReference type="Gene3D" id="3.90.1150.10">
    <property type="entry name" value="Aspartate Aminotransferase, domain 1"/>
    <property type="match status" value="1"/>
</dbReference>
<evidence type="ECO:0000259" key="2">
    <source>
        <dbReference type="Pfam" id="PF00155"/>
    </source>
</evidence>
<dbReference type="SUPFAM" id="SSF53383">
    <property type="entry name" value="PLP-dependent transferases"/>
    <property type="match status" value="1"/>
</dbReference>
<dbReference type="PRINTS" id="PR00753">
    <property type="entry name" value="ACCSYNTHASE"/>
</dbReference>
<dbReference type="GO" id="GO:0006520">
    <property type="term" value="P:amino acid metabolic process"/>
    <property type="evidence" value="ECO:0007669"/>
    <property type="project" value="TreeGrafter"/>
</dbReference>
<dbReference type="InterPro" id="IPR015422">
    <property type="entry name" value="PyrdxlP-dep_Trfase_small"/>
</dbReference>
<dbReference type="InterPro" id="IPR015421">
    <property type="entry name" value="PyrdxlP-dep_Trfase_major"/>
</dbReference>
<dbReference type="CDD" id="cd00609">
    <property type="entry name" value="AAT_like"/>
    <property type="match status" value="1"/>
</dbReference>
<evidence type="ECO:0000313" key="3">
    <source>
        <dbReference type="EMBL" id="TGZ76173.1"/>
    </source>
</evidence>
<dbReference type="Pfam" id="PF00155">
    <property type="entry name" value="Aminotran_1_2"/>
    <property type="match status" value="1"/>
</dbReference>
<dbReference type="EMBL" id="ML220209">
    <property type="protein sequence ID" value="TGZ76173.1"/>
    <property type="molecule type" value="Genomic_DNA"/>
</dbReference>
<gene>
    <name evidence="3" type="ORF">EX30DRAFT_399464</name>
</gene>
<dbReference type="PANTHER" id="PTHR43795">
    <property type="entry name" value="BIFUNCTIONAL ASPARTATE AMINOTRANSFERASE AND GLUTAMATE/ASPARTATE-PREPHENATE AMINOTRANSFERASE-RELATED"/>
    <property type="match status" value="1"/>
</dbReference>
<dbReference type="PANTHER" id="PTHR43795:SF39">
    <property type="entry name" value="AMINOTRANSFERASE CLASS I_CLASSII DOMAIN-CONTAINING PROTEIN"/>
    <property type="match status" value="1"/>
</dbReference>
<evidence type="ECO:0000313" key="4">
    <source>
        <dbReference type="Proteomes" id="UP000298138"/>
    </source>
</evidence>
<reference evidence="3 4" key="1">
    <citation type="submission" date="2019-04" db="EMBL/GenBank/DDBJ databases">
        <title>Comparative genomics and transcriptomics to analyze fruiting body development in filamentous ascomycetes.</title>
        <authorList>
            <consortium name="DOE Joint Genome Institute"/>
            <person name="Lutkenhaus R."/>
            <person name="Traeger S."/>
            <person name="Breuer J."/>
            <person name="Kuo A."/>
            <person name="Lipzen A."/>
            <person name="Pangilinan J."/>
            <person name="Dilworth D."/>
            <person name="Sandor L."/>
            <person name="Poggeler S."/>
            <person name="Barry K."/>
            <person name="Grigoriev I.V."/>
            <person name="Nowrousian M."/>
        </authorList>
    </citation>
    <scope>NUCLEOTIDE SEQUENCE [LARGE SCALE GENOMIC DNA]</scope>
    <source>
        <strain evidence="3 4">CBS 389.68</strain>
    </source>
</reference>
<keyword evidence="1" id="KW-0663">Pyridoxal phosphate</keyword>
<keyword evidence="4" id="KW-1185">Reference proteome</keyword>
<proteinExistence type="predicted"/>
<organism evidence="3 4">
    <name type="scientific">Ascodesmis nigricans</name>
    <dbReference type="NCBI Taxonomy" id="341454"/>
    <lineage>
        <taxon>Eukaryota</taxon>
        <taxon>Fungi</taxon>
        <taxon>Dikarya</taxon>
        <taxon>Ascomycota</taxon>
        <taxon>Pezizomycotina</taxon>
        <taxon>Pezizomycetes</taxon>
        <taxon>Pezizales</taxon>
        <taxon>Ascodesmidaceae</taxon>
        <taxon>Ascodesmis</taxon>
    </lineage>
</organism>
<sequence>MSLSKRAEKSLDTDPAFMAIYKALGNKYDAHTNATGTVILGVAENSLMAPELSQFFTQNFSITPYQLTYGDGYSGSIPLRNALAKHLNETLHPTPELTVTPDHVVVTAGVTAMLDMLAWALTEPGEGILIGRPLYSGFLPDVVMRSEAVPVLVELEEEGIDFFGAEAVRRHETAIREAEGRGVKVRALILCNPHNPLGKCYPPEILELYLKLCTRHNIHLISDELYALSSYRTPNNTSSPAFTSLLSLPSTPALIDPNNLHILYGMSKDFGSNGLRLGCLITRHQDLKSSLLGVGRFPWASSASDVLWTKFLLDEEFKARYFATNSQRIAESYMFLREWLQERRIPFVEGTTHGFFMWVDMRELLGDQGREGERRLMEKLLEVGVWIASGESFGSSVPGWFRITFTVEREVLVEGLRRLGRVVDEVRREGLVRGEGVKGVEEVEAEGKERLAN</sequence>
<dbReference type="GO" id="GO:0008483">
    <property type="term" value="F:transaminase activity"/>
    <property type="evidence" value="ECO:0007669"/>
    <property type="project" value="TreeGrafter"/>
</dbReference>
<dbReference type="Proteomes" id="UP000298138">
    <property type="component" value="Unassembled WGS sequence"/>
</dbReference>
<protein>
    <submittedName>
        <fullName evidence="3">ACC synthase</fullName>
    </submittedName>
</protein>
<dbReference type="InterPro" id="IPR050478">
    <property type="entry name" value="Ethylene_sulfur-biosynth"/>
</dbReference>
<dbReference type="OrthoDB" id="7042322at2759"/>
<name>A0A4S2MHF6_9PEZI</name>
<dbReference type="AlphaFoldDB" id="A0A4S2MHF6"/>
<accession>A0A4S2MHF6</accession>
<evidence type="ECO:0000256" key="1">
    <source>
        <dbReference type="ARBA" id="ARBA00022898"/>
    </source>
</evidence>
<dbReference type="Gene3D" id="3.40.640.10">
    <property type="entry name" value="Type I PLP-dependent aspartate aminotransferase-like (Major domain)"/>
    <property type="match status" value="1"/>
</dbReference>
<dbReference type="InterPro" id="IPR004839">
    <property type="entry name" value="Aminotransferase_I/II_large"/>
</dbReference>